<name>A0A7I8W346_9ANNE</name>
<reference evidence="2 3" key="1">
    <citation type="submission" date="2020-08" db="EMBL/GenBank/DDBJ databases">
        <authorList>
            <person name="Hejnol A."/>
        </authorList>
    </citation>
    <scope>NUCLEOTIDE SEQUENCE [LARGE SCALE GENOMIC DNA]</scope>
</reference>
<gene>
    <name evidence="2" type="ORF">DGYR_LOCUS9175</name>
</gene>
<proteinExistence type="predicted"/>
<accession>A0A7I8W346</accession>
<evidence type="ECO:0000313" key="3">
    <source>
        <dbReference type="Proteomes" id="UP000549394"/>
    </source>
</evidence>
<dbReference type="EMBL" id="CAJFCJ010000014">
    <property type="protein sequence ID" value="CAD5121189.1"/>
    <property type="molecule type" value="Genomic_DNA"/>
</dbReference>
<organism evidence="2 3">
    <name type="scientific">Dimorphilus gyrociliatus</name>
    <dbReference type="NCBI Taxonomy" id="2664684"/>
    <lineage>
        <taxon>Eukaryota</taxon>
        <taxon>Metazoa</taxon>
        <taxon>Spiralia</taxon>
        <taxon>Lophotrochozoa</taxon>
        <taxon>Annelida</taxon>
        <taxon>Polychaeta</taxon>
        <taxon>Polychaeta incertae sedis</taxon>
        <taxon>Dinophilidae</taxon>
        <taxon>Dimorphilus</taxon>
    </lineage>
</organism>
<dbReference type="AlphaFoldDB" id="A0A7I8W346"/>
<sequence length="353" mass="40193">MLTTILGLFIITLAQSQNIGFNQPSYTIDEGTSGEMVISIDENIDVHCLLHMQSEFGLRVLILQENLFFSPNNKAIEISVLALQNSIPCDSVEATILIDCDNDYQNTFNRKTAKIHIEDQSAGGKVCNDPHLMQNVRVFDEMSSNQTKAVCYDLYGKSGDQFEILSDKILNTSVIIHLRDDYYIGKVFVQGPFGVVEINTAYIETSSKSKFSWNNLKNFTLDKEHGPMLAINSNKNAINVKYDSGFRILSVLIVKIKEEYGKEHLNLLMSREMGQDNVFDQFHGGIFGEIANKQYTFYRPVQENESHAAVMINGRYVKSWIRKQEFNQKEKCFTLTLKDLLFPKSVKDFQKSS</sequence>
<feature type="chain" id="PRO_5029888424" evidence="1">
    <location>
        <begin position="17"/>
        <end position="353"/>
    </location>
</feature>
<keyword evidence="1" id="KW-0732">Signal</keyword>
<protein>
    <submittedName>
        <fullName evidence="2">DgyrCDS9724</fullName>
    </submittedName>
</protein>
<dbReference type="OrthoDB" id="6328115at2759"/>
<keyword evidence="3" id="KW-1185">Reference proteome</keyword>
<evidence type="ECO:0000313" key="2">
    <source>
        <dbReference type="EMBL" id="CAD5121189.1"/>
    </source>
</evidence>
<comment type="caution">
    <text evidence="2">The sequence shown here is derived from an EMBL/GenBank/DDBJ whole genome shotgun (WGS) entry which is preliminary data.</text>
</comment>
<evidence type="ECO:0000256" key="1">
    <source>
        <dbReference type="SAM" id="SignalP"/>
    </source>
</evidence>
<dbReference type="Proteomes" id="UP000549394">
    <property type="component" value="Unassembled WGS sequence"/>
</dbReference>
<feature type="signal peptide" evidence="1">
    <location>
        <begin position="1"/>
        <end position="16"/>
    </location>
</feature>